<gene>
    <name evidence="13" type="ORF">ASIM_LOCUS11056</name>
</gene>
<comment type="similarity">
    <text evidence="2">Belongs to the G-protein coupled receptor Fz/Smo family.</text>
</comment>
<reference evidence="15" key="1">
    <citation type="submission" date="2016-04" db="UniProtKB">
        <authorList>
            <consortium name="WormBaseParasite"/>
        </authorList>
    </citation>
    <scope>IDENTIFICATION</scope>
</reference>
<feature type="transmembrane region" description="Helical" evidence="10">
    <location>
        <begin position="201"/>
        <end position="224"/>
    </location>
</feature>
<dbReference type="GO" id="GO:0017147">
    <property type="term" value="F:Wnt-protein binding"/>
    <property type="evidence" value="ECO:0007669"/>
    <property type="project" value="TreeGrafter"/>
</dbReference>
<accession>A0A158PNB6</accession>
<dbReference type="InterPro" id="IPR000539">
    <property type="entry name" value="Frizzled/Smoothened_7TM"/>
</dbReference>
<evidence type="ECO:0000313" key="14">
    <source>
        <dbReference type="Proteomes" id="UP000267096"/>
    </source>
</evidence>
<sequence length="502" mass="55049">MIEELQFPNLVGDESAEDAENGFSTFDPLIKIRCSSQLKFFLCSIYFPMCTDKVPIAIGPCRPLCERVQMKCEPLLKEFGFSWPVSMNCSKFPPENNHDAMCMKGPASDESAASANEEAELESSNVYSATAVRCTQPNTIYMNRTAQCVPLCHSSHGYNQDDRECASTTLFIMSSVCASLSCVCLLTICTKRQCLVAVPELSLLFCSLSFALSAVVYLCSLLYRERISCVHYTSKSIFVVAGVQHIPCTTTAILLYYFGTTGRLWWFVLCCTWNNYATQRNHSNQQNSVLFFLLTFTIIDSIVLRIHVMVWGIPLGLVMLALMAQSVHADPLSGICLVGGGNRFIEAIFVSLRELILLLCCIVPLFFGCLALIGSAPANDHSVALSGLLGSIYPMAAAFLLLSSLQYVLSPSTSASANAWNMITAMKLLADPLLGLLASGGCLFQIFYNLFNLNRSLLVDKHGYQPALPHISQSQHASLPATTATAASAYPINRHSEQRPLC</sequence>
<reference evidence="13 14" key="2">
    <citation type="submission" date="2018-11" db="EMBL/GenBank/DDBJ databases">
        <authorList>
            <consortium name="Pathogen Informatics"/>
        </authorList>
    </citation>
    <scope>NUCLEOTIDE SEQUENCE [LARGE SCALE GENOMIC DNA]</scope>
</reference>
<evidence type="ECO:0000256" key="1">
    <source>
        <dbReference type="ARBA" id="ARBA00004141"/>
    </source>
</evidence>
<keyword evidence="8" id="KW-0675">Receptor</keyword>
<feature type="transmembrane region" description="Helical" evidence="10">
    <location>
        <begin position="289"/>
        <end position="313"/>
    </location>
</feature>
<feature type="transmembrane region" description="Helical" evidence="10">
    <location>
        <begin position="355"/>
        <end position="373"/>
    </location>
</feature>
<dbReference type="SUPFAM" id="SSF63501">
    <property type="entry name" value="Frizzled cysteine-rich domain"/>
    <property type="match status" value="1"/>
</dbReference>
<dbReference type="PANTHER" id="PTHR11309:SF23">
    <property type="entry name" value="FRIZZLED-4"/>
    <property type="match status" value="1"/>
</dbReference>
<feature type="disulfide bond" evidence="9">
    <location>
        <begin position="65"/>
        <end position="89"/>
    </location>
</feature>
<dbReference type="FunFam" id="1.10.2000.10:FF:000037">
    <property type="match status" value="1"/>
</dbReference>
<dbReference type="Proteomes" id="UP000267096">
    <property type="component" value="Unassembled WGS sequence"/>
</dbReference>
<dbReference type="SMART" id="SM01330">
    <property type="entry name" value="Frizzled"/>
    <property type="match status" value="1"/>
</dbReference>
<dbReference type="Gene3D" id="1.10.2000.10">
    <property type="entry name" value="Frizzled cysteine-rich domain"/>
    <property type="match status" value="1"/>
</dbReference>
<evidence type="ECO:0000259" key="12">
    <source>
        <dbReference type="PROSITE" id="PS50261"/>
    </source>
</evidence>
<feature type="transmembrane region" description="Helical" evidence="10">
    <location>
        <begin position="429"/>
        <end position="451"/>
    </location>
</feature>
<keyword evidence="4 10" id="KW-0812">Transmembrane</keyword>
<dbReference type="PROSITE" id="PS50261">
    <property type="entry name" value="G_PROTEIN_RECEP_F2_4"/>
    <property type="match status" value="1"/>
</dbReference>
<keyword evidence="3" id="KW-0217">Developmental protein</keyword>
<dbReference type="PRINTS" id="PR00489">
    <property type="entry name" value="FRIZZLED"/>
</dbReference>
<evidence type="ECO:0000259" key="11">
    <source>
        <dbReference type="PROSITE" id="PS50038"/>
    </source>
</evidence>
<evidence type="ECO:0000256" key="7">
    <source>
        <dbReference type="ARBA" id="ARBA00023157"/>
    </source>
</evidence>
<dbReference type="SMART" id="SM00063">
    <property type="entry name" value="FRI"/>
    <property type="match status" value="1"/>
</dbReference>
<dbReference type="InterPro" id="IPR020067">
    <property type="entry name" value="Frizzled_dom"/>
</dbReference>
<dbReference type="GO" id="GO:0005886">
    <property type="term" value="C:plasma membrane"/>
    <property type="evidence" value="ECO:0007669"/>
    <property type="project" value="TreeGrafter"/>
</dbReference>
<keyword evidence="6 10" id="KW-0472">Membrane</keyword>
<dbReference type="InterPro" id="IPR015526">
    <property type="entry name" value="Frizzled/SFRP"/>
</dbReference>
<organism evidence="15">
    <name type="scientific">Anisakis simplex</name>
    <name type="common">Herring worm</name>
    <dbReference type="NCBI Taxonomy" id="6269"/>
    <lineage>
        <taxon>Eukaryota</taxon>
        <taxon>Metazoa</taxon>
        <taxon>Ecdysozoa</taxon>
        <taxon>Nematoda</taxon>
        <taxon>Chromadorea</taxon>
        <taxon>Rhabditida</taxon>
        <taxon>Spirurina</taxon>
        <taxon>Ascaridomorpha</taxon>
        <taxon>Ascaridoidea</taxon>
        <taxon>Anisakidae</taxon>
        <taxon>Anisakis</taxon>
        <taxon>Anisakis simplex complex</taxon>
    </lineage>
</organism>
<name>A0A158PNB6_ANISI</name>
<evidence type="ECO:0000256" key="6">
    <source>
        <dbReference type="ARBA" id="ARBA00023136"/>
    </source>
</evidence>
<keyword evidence="14" id="KW-1185">Reference proteome</keyword>
<dbReference type="EMBL" id="UYRR01031037">
    <property type="protein sequence ID" value="VDK44251.1"/>
    <property type="molecule type" value="Genomic_DNA"/>
</dbReference>
<feature type="transmembrane region" description="Helical" evidence="10">
    <location>
        <begin position="236"/>
        <end position="258"/>
    </location>
</feature>
<dbReference type="OrthoDB" id="10053709at2759"/>
<evidence type="ECO:0000256" key="4">
    <source>
        <dbReference type="ARBA" id="ARBA00022692"/>
    </source>
</evidence>
<dbReference type="Pfam" id="PF01534">
    <property type="entry name" value="Frizzled"/>
    <property type="match status" value="1"/>
</dbReference>
<dbReference type="GO" id="GO:0042813">
    <property type="term" value="F:Wnt receptor activity"/>
    <property type="evidence" value="ECO:0007669"/>
    <property type="project" value="TreeGrafter"/>
</dbReference>
<keyword evidence="7 9" id="KW-1015">Disulfide bond</keyword>
<dbReference type="WBParaSite" id="ASIM_0001149801-mRNA-1">
    <property type="protein sequence ID" value="ASIM_0001149801-mRNA-1"/>
    <property type="gene ID" value="ASIM_0001149801"/>
</dbReference>
<feature type="domain" description="FZ" evidence="11">
    <location>
        <begin position="1"/>
        <end position="105"/>
    </location>
</feature>
<evidence type="ECO:0000256" key="2">
    <source>
        <dbReference type="ARBA" id="ARBA00008077"/>
    </source>
</evidence>
<evidence type="ECO:0000256" key="5">
    <source>
        <dbReference type="ARBA" id="ARBA00022989"/>
    </source>
</evidence>
<feature type="domain" description="G-protein coupled receptors family 2 profile 2" evidence="12">
    <location>
        <begin position="166"/>
        <end position="339"/>
    </location>
</feature>
<dbReference type="GO" id="GO:0035567">
    <property type="term" value="P:non-canonical Wnt signaling pathway"/>
    <property type="evidence" value="ECO:0007669"/>
    <property type="project" value="TreeGrafter"/>
</dbReference>
<feature type="disulfide bond" evidence="9">
    <location>
        <begin position="34"/>
        <end position="72"/>
    </location>
</feature>
<keyword evidence="5 10" id="KW-1133">Transmembrane helix</keyword>
<dbReference type="InterPro" id="IPR017981">
    <property type="entry name" value="GPCR_2-like_7TM"/>
</dbReference>
<dbReference type="PROSITE" id="PS50038">
    <property type="entry name" value="FZ"/>
    <property type="match status" value="1"/>
</dbReference>
<comment type="subcellular location">
    <subcellularLocation>
        <location evidence="1">Membrane</location>
        <topology evidence="1">Multi-pass membrane protein</topology>
    </subcellularLocation>
</comment>
<feature type="transmembrane region" description="Helical" evidence="10">
    <location>
        <begin position="385"/>
        <end position="409"/>
    </location>
</feature>
<evidence type="ECO:0000313" key="13">
    <source>
        <dbReference type="EMBL" id="VDK44251.1"/>
    </source>
</evidence>
<proteinExistence type="inferred from homology"/>
<protein>
    <submittedName>
        <fullName evidence="15">Frizzled-4</fullName>
    </submittedName>
</protein>
<comment type="caution">
    <text evidence="9">Lacks conserved residue(s) required for the propagation of feature annotation.</text>
</comment>
<dbReference type="InterPro" id="IPR036790">
    <property type="entry name" value="Frizzled_dom_sf"/>
</dbReference>
<dbReference type="AlphaFoldDB" id="A0A158PNB6"/>
<evidence type="ECO:0000256" key="9">
    <source>
        <dbReference type="PROSITE-ProRule" id="PRU00090"/>
    </source>
</evidence>
<evidence type="ECO:0000313" key="15">
    <source>
        <dbReference type="WBParaSite" id="ASIM_0001149801-mRNA-1"/>
    </source>
</evidence>
<feature type="disulfide bond" evidence="9">
    <location>
        <begin position="61"/>
        <end position="102"/>
    </location>
</feature>
<evidence type="ECO:0000256" key="10">
    <source>
        <dbReference type="SAM" id="Phobius"/>
    </source>
</evidence>
<dbReference type="Gene3D" id="1.20.1070.10">
    <property type="entry name" value="Rhodopsin 7-helix transmembrane proteins"/>
    <property type="match status" value="1"/>
</dbReference>
<feature type="transmembrane region" description="Helical" evidence="10">
    <location>
        <begin position="170"/>
        <end position="189"/>
    </location>
</feature>
<dbReference type="PANTHER" id="PTHR11309">
    <property type="entry name" value="FRIZZLED"/>
    <property type="match status" value="1"/>
</dbReference>
<dbReference type="GO" id="GO:0060070">
    <property type="term" value="P:canonical Wnt signaling pathway"/>
    <property type="evidence" value="ECO:0007669"/>
    <property type="project" value="TreeGrafter"/>
</dbReference>
<evidence type="ECO:0000256" key="8">
    <source>
        <dbReference type="ARBA" id="ARBA00023170"/>
    </source>
</evidence>
<evidence type="ECO:0000256" key="3">
    <source>
        <dbReference type="ARBA" id="ARBA00022473"/>
    </source>
</evidence>
<dbReference type="Pfam" id="PF01392">
    <property type="entry name" value="Fz"/>
    <property type="match status" value="1"/>
</dbReference>